<comment type="caution">
    <text evidence="2">The sequence shown here is derived from an EMBL/GenBank/DDBJ whole genome shotgun (WGS) entry which is preliminary data.</text>
</comment>
<keyword evidence="3" id="KW-1185">Reference proteome</keyword>
<feature type="region of interest" description="Disordered" evidence="1">
    <location>
        <begin position="50"/>
        <end position="91"/>
    </location>
</feature>
<feature type="compositionally biased region" description="Low complexity" evidence="1">
    <location>
        <begin position="76"/>
        <end position="85"/>
    </location>
</feature>
<gene>
    <name evidence="2" type="ORF">ACFQL9_10215</name>
</gene>
<feature type="compositionally biased region" description="Gly residues" evidence="1">
    <location>
        <begin position="50"/>
        <end position="61"/>
    </location>
</feature>
<evidence type="ECO:0000256" key="1">
    <source>
        <dbReference type="SAM" id="MobiDB-lite"/>
    </source>
</evidence>
<organism evidence="2 3">
    <name type="scientific">Halobaculum lipolyticum</name>
    <dbReference type="NCBI Taxonomy" id="3032001"/>
    <lineage>
        <taxon>Archaea</taxon>
        <taxon>Methanobacteriati</taxon>
        <taxon>Methanobacteriota</taxon>
        <taxon>Stenosarchaea group</taxon>
        <taxon>Halobacteria</taxon>
        <taxon>Halobacteriales</taxon>
        <taxon>Haloferacaceae</taxon>
        <taxon>Halobaculum</taxon>
    </lineage>
</organism>
<dbReference type="GeneID" id="81124827"/>
<accession>A0ABD5WDN3</accession>
<dbReference type="RefSeq" id="WP_284032931.1">
    <property type="nucleotide sequence ID" value="NZ_CP126154.1"/>
</dbReference>
<dbReference type="Proteomes" id="UP001596461">
    <property type="component" value="Unassembled WGS sequence"/>
</dbReference>
<evidence type="ECO:0000313" key="3">
    <source>
        <dbReference type="Proteomes" id="UP001596461"/>
    </source>
</evidence>
<evidence type="ECO:0008006" key="4">
    <source>
        <dbReference type="Google" id="ProtNLM"/>
    </source>
</evidence>
<proteinExistence type="predicted"/>
<sequence>MDRTFLASVALTALSFGGYVAGIAAPYPGREASLVGLMVGVTLTAVSYGRDGGTVTGGGVGRSDAGESTDGSGDPATASATASATDRGERR</sequence>
<name>A0ABD5WDN3_9EURY</name>
<protein>
    <recommendedName>
        <fullName evidence="4">XapX domain-containing protein</fullName>
    </recommendedName>
</protein>
<reference evidence="2 3" key="1">
    <citation type="journal article" date="2019" name="Int. J. Syst. Evol. Microbiol.">
        <title>The Global Catalogue of Microorganisms (GCM) 10K type strain sequencing project: providing services to taxonomists for standard genome sequencing and annotation.</title>
        <authorList>
            <consortium name="The Broad Institute Genomics Platform"/>
            <consortium name="The Broad Institute Genome Sequencing Center for Infectious Disease"/>
            <person name="Wu L."/>
            <person name="Ma J."/>
        </authorList>
    </citation>
    <scope>NUCLEOTIDE SEQUENCE [LARGE SCALE GENOMIC DNA]</scope>
    <source>
        <strain evidence="2 3">DT31</strain>
    </source>
</reference>
<evidence type="ECO:0000313" key="2">
    <source>
        <dbReference type="EMBL" id="MFC7070017.1"/>
    </source>
</evidence>
<dbReference type="EMBL" id="JBHTAH010000007">
    <property type="protein sequence ID" value="MFC7070017.1"/>
    <property type="molecule type" value="Genomic_DNA"/>
</dbReference>
<dbReference type="AlphaFoldDB" id="A0ABD5WDN3"/>